<keyword evidence="6" id="KW-1185">Reference proteome</keyword>
<dbReference type="GO" id="GO:0043565">
    <property type="term" value="F:sequence-specific DNA binding"/>
    <property type="evidence" value="ECO:0007669"/>
    <property type="project" value="InterPro"/>
</dbReference>
<dbReference type="Pfam" id="PF12833">
    <property type="entry name" value="HTH_18"/>
    <property type="match status" value="1"/>
</dbReference>
<dbReference type="SMART" id="SM00342">
    <property type="entry name" value="HTH_ARAC"/>
    <property type="match status" value="1"/>
</dbReference>
<dbReference type="InterPro" id="IPR018062">
    <property type="entry name" value="HTH_AraC-typ_CS"/>
</dbReference>
<dbReference type="PROSITE" id="PS00041">
    <property type="entry name" value="HTH_ARAC_FAMILY_1"/>
    <property type="match status" value="1"/>
</dbReference>
<dbReference type="PROSITE" id="PS01124">
    <property type="entry name" value="HTH_ARAC_FAMILY_2"/>
    <property type="match status" value="1"/>
</dbReference>
<dbReference type="Gene3D" id="1.10.10.60">
    <property type="entry name" value="Homeodomain-like"/>
    <property type="match status" value="2"/>
</dbReference>
<dbReference type="PANTHER" id="PTHR43280:SF28">
    <property type="entry name" value="HTH-TYPE TRANSCRIPTIONAL ACTIVATOR RHAS"/>
    <property type="match status" value="1"/>
</dbReference>
<evidence type="ECO:0000313" key="5">
    <source>
        <dbReference type="EMBL" id="RGD62662.1"/>
    </source>
</evidence>
<dbReference type="InterPro" id="IPR009057">
    <property type="entry name" value="Homeodomain-like_sf"/>
</dbReference>
<dbReference type="AlphaFoldDB" id="A0A373A4Q1"/>
<protein>
    <submittedName>
        <fullName evidence="5">AraC family transcriptional regulator</fullName>
    </submittedName>
</protein>
<reference evidence="5 6" key="1">
    <citation type="submission" date="2018-08" db="EMBL/GenBank/DDBJ databases">
        <title>Diversity &amp; Physiological Properties of Lignin-Decomposing Actinobacteria from Soil.</title>
        <authorList>
            <person name="Roh S.G."/>
            <person name="Kim S.B."/>
        </authorList>
    </citation>
    <scope>NUCLEOTIDE SEQUENCE [LARGE SCALE GENOMIC DNA]</scope>
    <source>
        <strain evidence="5 6">MMS17-GH009</strain>
    </source>
</reference>
<dbReference type="Proteomes" id="UP000263377">
    <property type="component" value="Unassembled WGS sequence"/>
</dbReference>
<name>A0A373A4Q1_9ACTN</name>
<comment type="caution">
    <text evidence="5">The sequence shown here is derived from an EMBL/GenBank/DDBJ whole genome shotgun (WGS) entry which is preliminary data.</text>
</comment>
<keyword evidence="1" id="KW-0805">Transcription regulation</keyword>
<evidence type="ECO:0000256" key="2">
    <source>
        <dbReference type="ARBA" id="ARBA00023125"/>
    </source>
</evidence>
<dbReference type="SUPFAM" id="SSF46689">
    <property type="entry name" value="Homeodomain-like"/>
    <property type="match status" value="2"/>
</dbReference>
<dbReference type="GO" id="GO:0003700">
    <property type="term" value="F:DNA-binding transcription factor activity"/>
    <property type="evidence" value="ECO:0007669"/>
    <property type="project" value="InterPro"/>
</dbReference>
<keyword evidence="3" id="KW-0804">Transcription</keyword>
<dbReference type="EMBL" id="QVIG01000001">
    <property type="protein sequence ID" value="RGD62662.1"/>
    <property type="molecule type" value="Genomic_DNA"/>
</dbReference>
<proteinExistence type="predicted"/>
<evidence type="ECO:0000256" key="1">
    <source>
        <dbReference type="ARBA" id="ARBA00023015"/>
    </source>
</evidence>
<gene>
    <name evidence="5" type="ORF">DR950_05135</name>
</gene>
<dbReference type="PANTHER" id="PTHR43280">
    <property type="entry name" value="ARAC-FAMILY TRANSCRIPTIONAL REGULATOR"/>
    <property type="match status" value="1"/>
</dbReference>
<evidence type="ECO:0000256" key="3">
    <source>
        <dbReference type="ARBA" id="ARBA00023163"/>
    </source>
</evidence>
<organism evidence="5 6">
    <name type="scientific">Kitasatospora xanthocidica</name>
    <dbReference type="NCBI Taxonomy" id="83382"/>
    <lineage>
        <taxon>Bacteria</taxon>
        <taxon>Bacillati</taxon>
        <taxon>Actinomycetota</taxon>
        <taxon>Actinomycetes</taxon>
        <taxon>Kitasatosporales</taxon>
        <taxon>Streptomycetaceae</taxon>
        <taxon>Kitasatospora</taxon>
    </lineage>
</organism>
<sequence length="248" mass="27209">MHENIGELLTIDDMAQAAMYSKFHFSREFQRMTGVSPRRFLSAIRLETAKRLLIETTFTVTEISHRVGYNSVGTFSSRFTSSVGASPTMFRQLRGFTPRIEVDLHGRGRGAELSTFRGEIRASVAGDLGRVFVGLFPTRIPEGRPAACCVLPRPGAFLLDRVPSGTWYLLAHSVPVSFDEVLTGDGEVSVGSVGPIEVRPDVPLLPMELRLRPIRALDPPVLLALLDVRSTAFNELSQVAEAPRADSA</sequence>
<keyword evidence="2" id="KW-0238">DNA-binding</keyword>
<feature type="domain" description="HTH araC/xylS-type" evidence="4">
    <location>
        <begin position="1"/>
        <end position="93"/>
    </location>
</feature>
<dbReference type="InterPro" id="IPR018060">
    <property type="entry name" value="HTH_AraC"/>
</dbReference>
<evidence type="ECO:0000259" key="4">
    <source>
        <dbReference type="PROSITE" id="PS01124"/>
    </source>
</evidence>
<accession>A0A373A4Q1</accession>
<evidence type="ECO:0000313" key="6">
    <source>
        <dbReference type="Proteomes" id="UP000263377"/>
    </source>
</evidence>